<evidence type="ECO:0000259" key="6">
    <source>
        <dbReference type="PROSITE" id="PS50931"/>
    </source>
</evidence>
<dbReference type="FunFam" id="1.10.10.10:FF:000001">
    <property type="entry name" value="LysR family transcriptional regulator"/>
    <property type="match status" value="1"/>
</dbReference>
<dbReference type="eggNOG" id="COG0583">
    <property type="taxonomic scope" value="Bacteria"/>
</dbReference>
<dbReference type="Pfam" id="PF00126">
    <property type="entry name" value="HTH_1"/>
    <property type="match status" value="1"/>
</dbReference>
<organism evidence="7 8">
    <name type="scientific">Ramlibacter tataouinensis (strain ATCC BAA-407 / DSM 14655 / LMG 21543 / TTB310)</name>
    <dbReference type="NCBI Taxonomy" id="365046"/>
    <lineage>
        <taxon>Bacteria</taxon>
        <taxon>Pseudomonadati</taxon>
        <taxon>Pseudomonadota</taxon>
        <taxon>Betaproteobacteria</taxon>
        <taxon>Burkholderiales</taxon>
        <taxon>Comamonadaceae</taxon>
        <taxon>Ramlibacter</taxon>
    </lineage>
</organism>
<dbReference type="Proteomes" id="UP000008385">
    <property type="component" value="Chromosome"/>
</dbReference>
<evidence type="ECO:0000256" key="2">
    <source>
        <dbReference type="ARBA" id="ARBA00023015"/>
    </source>
</evidence>
<protein>
    <submittedName>
        <fullName evidence="7">Transcriptional regulator, LysR family-like protein</fullName>
    </submittedName>
</protein>
<dbReference type="GO" id="GO:0003700">
    <property type="term" value="F:DNA-binding transcription factor activity"/>
    <property type="evidence" value="ECO:0007669"/>
    <property type="project" value="InterPro"/>
</dbReference>
<dbReference type="HOGENOM" id="CLU_039613_9_0_4"/>
<dbReference type="PATRIC" id="fig|365046.3.peg.2126"/>
<evidence type="ECO:0000256" key="4">
    <source>
        <dbReference type="ARBA" id="ARBA00023159"/>
    </source>
</evidence>
<dbReference type="GO" id="GO:2000142">
    <property type="term" value="P:regulation of DNA-templated transcription initiation"/>
    <property type="evidence" value="ECO:0007669"/>
    <property type="project" value="TreeGrafter"/>
</dbReference>
<dbReference type="GO" id="GO:0003677">
    <property type="term" value="F:DNA binding"/>
    <property type="evidence" value="ECO:0007669"/>
    <property type="project" value="UniProtKB-KW"/>
</dbReference>
<dbReference type="PANTHER" id="PTHR30293:SF2">
    <property type="entry name" value="TRANSCRIPTIONAL ACTIVATOR PROTEIN NHAR"/>
    <property type="match status" value="1"/>
</dbReference>
<keyword evidence="4" id="KW-0010">Activator</keyword>
<name>F5XYJ8_RAMTT</name>
<gene>
    <name evidence="7" type="ordered locus">Rta_20805</name>
</gene>
<keyword evidence="8" id="KW-1185">Reference proteome</keyword>
<dbReference type="Gene3D" id="1.10.10.10">
    <property type="entry name" value="Winged helix-like DNA-binding domain superfamily/Winged helix DNA-binding domain"/>
    <property type="match status" value="1"/>
</dbReference>
<dbReference type="PROSITE" id="PS50931">
    <property type="entry name" value="HTH_LYSR"/>
    <property type="match status" value="1"/>
</dbReference>
<dbReference type="InterPro" id="IPR000847">
    <property type="entry name" value="LysR_HTH_N"/>
</dbReference>
<feature type="domain" description="HTH lysR-type" evidence="6">
    <location>
        <begin position="2"/>
        <end position="59"/>
    </location>
</feature>
<evidence type="ECO:0000256" key="1">
    <source>
        <dbReference type="ARBA" id="ARBA00009437"/>
    </source>
</evidence>
<sequence>MINYKHLHYFWAVAQAGGVVKAGERLHVTPQTLSAQIKLLEERLGQQLLRKVGRGVELTAAGRLALRYADEIFAAGAELEQALRGEGGGRGAGPVARFSVGVADSVPKSIAYHVLEPAMRLRPAMRMLCSEGKLSSLLGELAVHRLDLVISDVPLPAQVSVKAFSHVLGKSGTSFFAGPALLKAHRGGLRFPQVLERLPLLLPGPDSAVRPRLEAWLREQGLQPPVAGEFDDSALVKAFGREGGGVFVAPTVLEAEIRRQYGVSVVGRADDLAVEFYAISIERRITHPAVAAITNAARRQLFT</sequence>
<evidence type="ECO:0000313" key="8">
    <source>
        <dbReference type="Proteomes" id="UP000008385"/>
    </source>
</evidence>
<dbReference type="SUPFAM" id="SSF53850">
    <property type="entry name" value="Periplasmic binding protein-like II"/>
    <property type="match status" value="1"/>
</dbReference>
<proteinExistence type="inferred from homology"/>
<evidence type="ECO:0000256" key="3">
    <source>
        <dbReference type="ARBA" id="ARBA00023125"/>
    </source>
</evidence>
<evidence type="ECO:0000256" key="5">
    <source>
        <dbReference type="ARBA" id="ARBA00023163"/>
    </source>
</evidence>
<dbReference type="InterPro" id="IPR036390">
    <property type="entry name" value="WH_DNA-bd_sf"/>
</dbReference>
<dbReference type="PANTHER" id="PTHR30293">
    <property type="entry name" value="TRANSCRIPTIONAL REGULATORY PROTEIN NAC-RELATED"/>
    <property type="match status" value="1"/>
</dbReference>
<keyword evidence="5" id="KW-0804">Transcription</keyword>
<accession>F5XYJ8</accession>
<dbReference type="Gene3D" id="3.40.190.290">
    <property type="match status" value="1"/>
</dbReference>
<dbReference type="InterPro" id="IPR005119">
    <property type="entry name" value="LysR_subst-bd"/>
</dbReference>
<keyword evidence="2" id="KW-0805">Transcription regulation</keyword>
<dbReference type="AlphaFoldDB" id="F5XYJ8"/>
<keyword evidence="3" id="KW-0238">DNA-binding</keyword>
<dbReference type="SUPFAM" id="SSF46785">
    <property type="entry name" value="Winged helix' DNA-binding domain"/>
    <property type="match status" value="1"/>
</dbReference>
<dbReference type="InterPro" id="IPR036388">
    <property type="entry name" value="WH-like_DNA-bd_sf"/>
</dbReference>
<comment type="similarity">
    <text evidence="1">Belongs to the LysR transcriptional regulatory family.</text>
</comment>
<dbReference type="NCBIfam" id="NF008284">
    <property type="entry name" value="PRK11062.1"/>
    <property type="match status" value="1"/>
</dbReference>
<dbReference type="EMBL" id="CP000245">
    <property type="protein sequence ID" value="AEG93174.1"/>
    <property type="molecule type" value="Genomic_DNA"/>
</dbReference>
<reference evidence="8" key="1">
    <citation type="submission" date="2006-01" db="EMBL/GenBank/DDBJ databases">
        <title>Genome of the cyst-dividing bacterium Ramlibacter tataouinensis.</title>
        <authorList>
            <person name="Barakat M."/>
            <person name="Ortet P."/>
            <person name="De Luca G."/>
            <person name="Jourlin-Castelli C."/>
            <person name="Ansaldi M."/>
            <person name="Py B."/>
            <person name="Fichant G."/>
            <person name="Coutinho P."/>
            <person name="Voulhoux R."/>
            <person name="Bastien O."/>
            <person name="Roy S."/>
            <person name="Marechal E."/>
            <person name="Henrissat B."/>
            <person name="Quentin Y."/>
            <person name="Noirot P."/>
            <person name="Filloux A."/>
            <person name="Mejean V."/>
            <person name="DuBow M."/>
            <person name="Barras F."/>
            <person name="Heulin T."/>
        </authorList>
    </citation>
    <scope>NUCLEOTIDE SEQUENCE [LARGE SCALE GENOMIC DNA]</scope>
    <source>
        <strain evidence="8">ATCC BAA-407 / DSM 14655 / LMG 21543 / TTB310</strain>
    </source>
</reference>
<reference evidence="7 8" key="2">
    <citation type="journal article" date="2011" name="PLoS ONE">
        <title>The Cyst-Dividing Bacterium Ramlibacter tataouinensis TTB310 Genome Reveals a Well-Stocked Toolbox for Adaptation to a Desert Environment.</title>
        <authorList>
            <person name="De Luca G."/>
            <person name="Barakat M."/>
            <person name="Ortet P."/>
            <person name="Fochesato S."/>
            <person name="Jourlin-Castelli C."/>
            <person name="Ansaldi M."/>
            <person name="Py B."/>
            <person name="Fichant G."/>
            <person name="Coutinho P.M."/>
            <person name="Voulhoux R."/>
            <person name="Bastien O."/>
            <person name="Marechal E."/>
            <person name="Henrissat B."/>
            <person name="Quentin Y."/>
            <person name="Noirot P."/>
            <person name="Filloux A."/>
            <person name="Mejean V."/>
            <person name="Dubow M.S."/>
            <person name="Barras F."/>
            <person name="Barbe V."/>
            <person name="Weissenbach J."/>
            <person name="Mihalcescu I."/>
            <person name="Vermeglio A."/>
            <person name="Achouak W."/>
            <person name="Heulin T."/>
        </authorList>
    </citation>
    <scope>NUCLEOTIDE SEQUENCE [LARGE SCALE GENOMIC DNA]</scope>
    <source>
        <strain evidence="8">ATCC BAA-407 / DSM 14655 / LMG 21543 / TTB310</strain>
    </source>
</reference>
<dbReference type="STRING" id="365046.Rta_20805"/>
<dbReference type="Pfam" id="PF03466">
    <property type="entry name" value="LysR_substrate"/>
    <property type="match status" value="1"/>
</dbReference>
<evidence type="ECO:0000313" key="7">
    <source>
        <dbReference type="EMBL" id="AEG93174.1"/>
    </source>
</evidence>
<dbReference type="KEGG" id="rta:Rta_20805"/>